<evidence type="ECO:0000259" key="3">
    <source>
        <dbReference type="PROSITE" id="PS50011"/>
    </source>
</evidence>
<evidence type="ECO:0000313" key="5">
    <source>
        <dbReference type="Proteomes" id="UP001470230"/>
    </source>
</evidence>
<dbReference type="PANTHER" id="PTHR44329:SF298">
    <property type="entry name" value="MIXED LINEAGE KINASE DOMAIN-LIKE PROTEIN"/>
    <property type="match status" value="1"/>
</dbReference>
<name>A0ABR2HGV0_9EUKA</name>
<protein>
    <recommendedName>
        <fullName evidence="3">Protein kinase domain-containing protein</fullName>
    </recommendedName>
</protein>
<dbReference type="PANTHER" id="PTHR44329">
    <property type="entry name" value="SERINE/THREONINE-PROTEIN KINASE TNNI3K-RELATED"/>
    <property type="match status" value="1"/>
</dbReference>
<dbReference type="Pfam" id="PF00069">
    <property type="entry name" value="Pkinase"/>
    <property type="match status" value="1"/>
</dbReference>
<keyword evidence="5" id="KW-1185">Reference proteome</keyword>
<sequence>MEEHKYLIDTSSFNIVKHIKALEYNEIYLAHEDKDHKDYIVDTHFLSLDRKDEKHLIHSINKLHNHPHPTFIDIAGYSKQCFGVRHTDKCTSLIFDSNLTIPLLDIFQDSRKGIEYINFDITTRFIILTGVACGMMHFYKHEIGLHGLHPSNIFLDEKLQPKILLEFNLPYKSIEQHPEMPYPPIEELIYWPLLDLNDKGYVAAEKLDVYSFGMIAYETITEIAPFSIGNPQVRRATDIIKRMTRGDIPEFYKPTSPSLKSMIRSCWSRNPDDRPTFEKIFDFLAYNMDKAELLEDFDYYKFNSYVKSISMN</sequence>
<dbReference type="EMBL" id="JAPFFF010000028">
    <property type="protein sequence ID" value="KAK8847016.1"/>
    <property type="molecule type" value="Genomic_DNA"/>
</dbReference>
<gene>
    <name evidence="4" type="ORF">M9Y10_019590</name>
</gene>
<accession>A0ABR2HGV0</accession>
<dbReference type="InterPro" id="IPR000719">
    <property type="entry name" value="Prot_kinase_dom"/>
</dbReference>
<dbReference type="Proteomes" id="UP001470230">
    <property type="component" value="Unassembled WGS sequence"/>
</dbReference>
<dbReference type="InterPro" id="IPR011009">
    <property type="entry name" value="Kinase-like_dom_sf"/>
</dbReference>
<keyword evidence="1" id="KW-0547">Nucleotide-binding</keyword>
<keyword evidence="2" id="KW-0067">ATP-binding</keyword>
<reference evidence="4 5" key="1">
    <citation type="submission" date="2024-04" db="EMBL/GenBank/DDBJ databases">
        <title>Tritrichomonas musculus Genome.</title>
        <authorList>
            <person name="Alves-Ferreira E."/>
            <person name="Grigg M."/>
            <person name="Lorenzi H."/>
            <person name="Galac M."/>
        </authorList>
    </citation>
    <scope>NUCLEOTIDE SEQUENCE [LARGE SCALE GENOMIC DNA]</scope>
    <source>
        <strain evidence="4 5">EAF2021</strain>
    </source>
</reference>
<evidence type="ECO:0000256" key="1">
    <source>
        <dbReference type="ARBA" id="ARBA00022741"/>
    </source>
</evidence>
<comment type="caution">
    <text evidence="4">The sequence shown here is derived from an EMBL/GenBank/DDBJ whole genome shotgun (WGS) entry which is preliminary data.</text>
</comment>
<proteinExistence type="predicted"/>
<dbReference type="PROSITE" id="PS50011">
    <property type="entry name" value="PROTEIN_KINASE_DOM"/>
    <property type="match status" value="1"/>
</dbReference>
<dbReference type="SUPFAM" id="SSF56112">
    <property type="entry name" value="Protein kinase-like (PK-like)"/>
    <property type="match status" value="1"/>
</dbReference>
<organism evidence="4 5">
    <name type="scientific">Tritrichomonas musculus</name>
    <dbReference type="NCBI Taxonomy" id="1915356"/>
    <lineage>
        <taxon>Eukaryota</taxon>
        <taxon>Metamonada</taxon>
        <taxon>Parabasalia</taxon>
        <taxon>Tritrichomonadida</taxon>
        <taxon>Tritrichomonadidae</taxon>
        <taxon>Tritrichomonas</taxon>
    </lineage>
</organism>
<evidence type="ECO:0000256" key="2">
    <source>
        <dbReference type="ARBA" id="ARBA00022840"/>
    </source>
</evidence>
<evidence type="ECO:0000313" key="4">
    <source>
        <dbReference type="EMBL" id="KAK8847016.1"/>
    </source>
</evidence>
<dbReference type="InterPro" id="IPR051681">
    <property type="entry name" value="Ser/Thr_Kinases-Pseudokinases"/>
</dbReference>
<dbReference type="Gene3D" id="1.10.510.10">
    <property type="entry name" value="Transferase(Phosphotransferase) domain 1"/>
    <property type="match status" value="1"/>
</dbReference>
<feature type="domain" description="Protein kinase" evidence="3">
    <location>
        <begin position="13"/>
        <end position="284"/>
    </location>
</feature>